<comment type="caution">
    <text evidence="2">The sequence shown here is derived from an EMBL/GenBank/DDBJ whole genome shotgun (WGS) entry which is preliminary data.</text>
</comment>
<sequence length="143" mass="15862">MKEALKIWLLAIVYQTIIFFILLDEIREVIIILIPIELIGGLPGLFLFGVIVNHQTKSYNSLQSKWIYLIIGSFATAWFTTSLTGLVLGIPFSSPFGEGARLIAPAPIAALLSLLTFAVPVHKMLKENLIQMDDIAELPESHD</sequence>
<feature type="transmembrane region" description="Helical" evidence="1">
    <location>
        <begin position="29"/>
        <end position="54"/>
    </location>
</feature>
<dbReference type="AlphaFoldDB" id="A0A5M6CPV4"/>
<dbReference type="RefSeq" id="WP_150031703.1">
    <property type="nucleotide sequence ID" value="NZ_VWSH01000001.1"/>
</dbReference>
<evidence type="ECO:0000313" key="3">
    <source>
        <dbReference type="Proteomes" id="UP000323632"/>
    </source>
</evidence>
<feature type="transmembrane region" description="Helical" evidence="1">
    <location>
        <begin position="66"/>
        <end position="90"/>
    </location>
</feature>
<reference evidence="2 3" key="1">
    <citation type="submission" date="2019-09" db="EMBL/GenBank/DDBJ databases">
        <title>Genome sequence and assembly of Taibaiella sp.</title>
        <authorList>
            <person name="Chhetri G."/>
        </authorList>
    </citation>
    <scope>NUCLEOTIDE SEQUENCE [LARGE SCALE GENOMIC DNA]</scope>
    <source>
        <strain evidence="2 3">KVB11</strain>
    </source>
</reference>
<keyword evidence="3" id="KW-1185">Reference proteome</keyword>
<proteinExistence type="predicted"/>
<dbReference type="Proteomes" id="UP000323632">
    <property type="component" value="Unassembled WGS sequence"/>
</dbReference>
<keyword evidence="1" id="KW-1133">Transmembrane helix</keyword>
<name>A0A5M6CPV4_9BACT</name>
<feature type="transmembrane region" description="Helical" evidence="1">
    <location>
        <begin position="7"/>
        <end position="23"/>
    </location>
</feature>
<accession>A0A5M6CPV4</accession>
<organism evidence="2 3">
    <name type="scientific">Taibaiella lutea</name>
    <dbReference type="NCBI Taxonomy" id="2608001"/>
    <lineage>
        <taxon>Bacteria</taxon>
        <taxon>Pseudomonadati</taxon>
        <taxon>Bacteroidota</taxon>
        <taxon>Chitinophagia</taxon>
        <taxon>Chitinophagales</taxon>
        <taxon>Chitinophagaceae</taxon>
        <taxon>Taibaiella</taxon>
    </lineage>
</organism>
<keyword evidence="1" id="KW-0472">Membrane</keyword>
<protein>
    <submittedName>
        <fullName evidence="2">Uncharacterized protein</fullName>
    </submittedName>
</protein>
<gene>
    <name evidence="2" type="ORF">F0919_05500</name>
</gene>
<feature type="transmembrane region" description="Helical" evidence="1">
    <location>
        <begin position="102"/>
        <end position="122"/>
    </location>
</feature>
<evidence type="ECO:0000256" key="1">
    <source>
        <dbReference type="SAM" id="Phobius"/>
    </source>
</evidence>
<evidence type="ECO:0000313" key="2">
    <source>
        <dbReference type="EMBL" id="KAA5537127.1"/>
    </source>
</evidence>
<keyword evidence="1" id="KW-0812">Transmembrane</keyword>
<dbReference type="EMBL" id="VWSH01000001">
    <property type="protein sequence ID" value="KAA5537127.1"/>
    <property type="molecule type" value="Genomic_DNA"/>
</dbReference>